<organism evidence="2 3">
    <name type="scientific">Triparma laevis f. inornata</name>
    <dbReference type="NCBI Taxonomy" id="1714386"/>
    <lineage>
        <taxon>Eukaryota</taxon>
        <taxon>Sar</taxon>
        <taxon>Stramenopiles</taxon>
        <taxon>Ochrophyta</taxon>
        <taxon>Bolidophyceae</taxon>
        <taxon>Parmales</taxon>
        <taxon>Triparmaceae</taxon>
        <taxon>Triparma</taxon>
    </lineage>
</organism>
<dbReference type="InterPro" id="IPR032284">
    <property type="entry name" value="RecQ_Zn-bd"/>
</dbReference>
<reference evidence="3" key="1">
    <citation type="journal article" date="2023" name="Commun. Biol.">
        <title>Genome analysis of Parmales, the sister group of diatoms, reveals the evolutionary specialization of diatoms from phago-mixotrophs to photoautotrophs.</title>
        <authorList>
            <person name="Ban H."/>
            <person name="Sato S."/>
            <person name="Yoshikawa S."/>
            <person name="Yamada K."/>
            <person name="Nakamura Y."/>
            <person name="Ichinomiya M."/>
            <person name="Sato N."/>
            <person name="Blanc-Mathieu R."/>
            <person name="Endo H."/>
            <person name="Kuwata A."/>
            <person name="Ogata H."/>
        </authorList>
    </citation>
    <scope>NUCLEOTIDE SEQUENCE [LARGE SCALE GENOMIC DNA]</scope>
</reference>
<proteinExistence type="predicted"/>
<gene>
    <name evidence="2" type="ORF">TL16_g08450</name>
</gene>
<dbReference type="AlphaFoldDB" id="A0A9W7B494"/>
<feature type="domain" description="ATP-dependent DNA helicase RecQ zinc-binding" evidence="1">
    <location>
        <begin position="5"/>
        <end position="72"/>
    </location>
</feature>
<accession>A0A9W7B494</accession>
<evidence type="ECO:0000313" key="3">
    <source>
        <dbReference type="Proteomes" id="UP001162640"/>
    </source>
</evidence>
<protein>
    <recommendedName>
        <fullName evidence="1">ATP-dependent DNA helicase RecQ zinc-binding domain-containing protein</fullName>
    </recommendedName>
</protein>
<dbReference type="InterPro" id="IPR036388">
    <property type="entry name" value="WH-like_DNA-bd_sf"/>
</dbReference>
<dbReference type="Pfam" id="PF16124">
    <property type="entry name" value="RecQ_Zn_bind"/>
    <property type="match status" value="1"/>
</dbReference>
<dbReference type="Gene3D" id="1.10.10.10">
    <property type="entry name" value="Winged helix-like DNA-binding domain superfamily/Winged helix DNA-binding domain"/>
    <property type="match status" value="1"/>
</dbReference>
<evidence type="ECO:0000313" key="2">
    <source>
        <dbReference type="EMBL" id="GMH80213.1"/>
    </source>
</evidence>
<evidence type="ECO:0000259" key="1">
    <source>
        <dbReference type="Pfam" id="PF16124"/>
    </source>
</evidence>
<sequence length="72" mass="8606">MFYNYGDKKTLENMITDGGKKSGPNIKRQKDQLYACFKYCEDEFQCRRSLQLEHFGEMFDRTLCNKTCDNCR</sequence>
<dbReference type="EMBL" id="BLQM01000278">
    <property type="protein sequence ID" value="GMH80213.1"/>
    <property type="molecule type" value="Genomic_DNA"/>
</dbReference>
<dbReference type="Proteomes" id="UP001162640">
    <property type="component" value="Unassembled WGS sequence"/>
</dbReference>
<name>A0A9W7B494_9STRA</name>
<comment type="caution">
    <text evidence="2">The sequence shown here is derived from an EMBL/GenBank/DDBJ whole genome shotgun (WGS) entry which is preliminary data.</text>
</comment>